<dbReference type="PANTHER" id="PTHR23513">
    <property type="entry name" value="INTEGRAL MEMBRANE EFFLUX PROTEIN-RELATED"/>
    <property type="match status" value="1"/>
</dbReference>
<accession>A0ABS4UI16</accession>
<dbReference type="EMBL" id="JAGINT010000001">
    <property type="protein sequence ID" value="MBP2351206.1"/>
    <property type="molecule type" value="Genomic_DNA"/>
</dbReference>
<dbReference type="InterPro" id="IPR020846">
    <property type="entry name" value="MFS_dom"/>
</dbReference>
<feature type="transmembrane region" description="Helical" evidence="6">
    <location>
        <begin position="288"/>
        <end position="308"/>
    </location>
</feature>
<evidence type="ECO:0000256" key="1">
    <source>
        <dbReference type="ARBA" id="ARBA00004651"/>
    </source>
</evidence>
<dbReference type="RefSeq" id="WP_209694149.1">
    <property type="nucleotide sequence ID" value="NZ_BAAAVU010000026.1"/>
</dbReference>
<reference evidence="8 9" key="1">
    <citation type="submission" date="2021-03" db="EMBL/GenBank/DDBJ databases">
        <title>Sequencing the genomes of 1000 actinobacteria strains.</title>
        <authorList>
            <person name="Klenk H.-P."/>
        </authorList>
    </citation>
    <scope>NUCLEOTIDE SEQUENCE [LARGE SCALE GENOMIC DNA]</scope>
    <source>
        <strain evidence="8 9">DSM 18824</strain>
    </source>
</reference>
<proteinExistence type="predicted"/>
<comment type="subcellular location">
    <subcellularLocation>
        <location evidence="1">Cell membrane</location>
        <topology evidence="1">Multi-pass membrane protein</topology>
    </subcellularLocation>
</comment>
<comment type="caution">
    <text evidence="8">The sequence shown here is derived from an EMBL/GenBank/DDBJ whole genome shotgun (WGS) entry which is preliminary data.</text>
</comment>
<organism evidence="8 9">
    <name type="scientific">Kribbella aluminosa</name>
    <dbReference type="NCBI Taxonomy" id="416017"/>
    <lineage>
        <taxon>Bacteria</taxon>
        <taxon>Bacillati</taxon>
        <taxon>Actinomycetota</taxon>
        <taxon>Actinomycetes</taxon>
        <taxon>Propionibacteriales</taxon>
        <taxon>Kribbellaceae</taxon>
        <taxon>Kribbella</taxon>
    </lineage>
</organism>
<feature type="transmembrane region" description="Helical" evidence="6">
    <location>
        <begin position="348"/>
        <end position="367"/>
    </location>
</feature>
<dbReference type="InterPro" id="IPR011701">
    <property type="entry name" value="MFS"/>
</dbReference>
<feature type="transmembrane region" description="Helical" evidence="6">
    <location>
        <begin position="175"/>
        <end position="192"/>
    </location>
</feature>
<evidence type="ECO:0000256" key="2">
    <source>
        <dbReference type="ARBA" id="ARBA00022475"/>
    </source>
</evidence>
<keyword evidence="9" id="KW-1185">Reference proteome</keyword>
<dbReference type="Gene3D" id="1.20.1250.20">
    <property type="entry name" value="MFS general substrate transporter like domains"/>
    <property type="match status" value="1"/>
</dbReference>
<keyword evidence="2" id="KW-1003">Cell membrane</keyword>
<dbReference type="PANTHER" id="PTHR23513:SF17">
    <property type="entry name" value="MEMBRANE PROTEIN"/>
    <property type="match status" value="1"/>
</dbReference>
<evidence type="ECO:0000256" key="5">
    <source>
        <dbReference type="ARBA" id="ARBA00023136"/>
    </source>
</evidence>
<sequence length="404" mass="40854">MLSGAMPGVAYRDGNVLRWMAAYTASVTGDVAFFLTLSWAATRTAGAAQVGAVLAVGAVPRAVLMLVGGVIADRYGPRRVVIGSDLARCLIVFCAGALMMFGTAGLPMLFAVALVFGVIDALFMPAAGALAGRLTDPDRLGQVQGLRMLAVRLGNAAGPMIAAIALTAAGVAGGFGLAGLLFSVSVGLLLAVRLNRTRPGVRSTGSLFADLKDGLQHLRRNRQLARLVVVVGLGDLCFSGPVGVGLVLLTAERDWGAAVLGWTLSAFSVGGAVAGILLTALTRVPRAGVVLACFLLATAVLVGALGQVTTAGLLIAGSAVLGMISGAASALGNALLQRKTDPRYLGRVSSVTSLSTVGLSPLLYPVTGVVTAVWGPGVFFAGCALICLLATAIAVTRSVRSSEL</sequence>
<evidence type="ECO:0000256" key="3">
    <source>
        <dbReference type="ARBA" id="ARBA00022692"/>
    </source>
</evidence>
<feature type="domain" description="Major facilitator superfamily (MFS) profile" evidence="7">
    <location>
        <begin position="1"/>
        <end position="399"/>
    </location>
</feature>
<feature type="transmembrane region" description="Helical" evidence="6">
    <location>
        <begin position="47"/>
        <end position="68"/>
    </location>
</feature>
<evidence type="ECO:0000313" key="9">
    <source>
        <dbReference type="Proteomes" id="UP000755585"/>
    </source>
</evidence>
<feature type="transmembrane region" description="Helical" evidence="6">
    <location>
        <begin position="108"/>
        <end position="128"/>
    </location>
</feature>
<evidence type="ECO:0000259" key="7">
    <source>
        <dbReference type="PROSITE" id="PS50850"/>
    </source>
</evidence>
<feature type="transmembrane region" description="Helical" evidence="6">
    <location>
        <begin position="373"/>
        <end position="395"/>
    </location>
</feature>
<evidence type="ECO:0000313" key="8">
    <source>
        <dbReference type="EMBL" id="MBP2351206.1"/>
    </source>
</evidence>
<feature type="transmembrane region" description="Helical" evidence="6">
    <location>
        <begin position="255"/>
        <end position="281"/>
    </location>
</feature>
<dbReference type="Proteomes" id="UP000755585">
    <property type="component" value="Unassembled WGS sequence"/>
</dbReference>
<dbReference type="Pfam" id="PF07690">
    <property type="entry name" value="MFS_1"/>
    <property type="match status" value="2"/>
</dbReference>
<dbReference type="InterPro" id="IPR036259">
    <property type="entry name" value="MFS_trans_sf"/>
</dbReference>
<name>A0ABS4UI16_9ACTN</name>
<dbReference type="CDD" id="cd06173">
    <property type="entry name" value="MFS_MefA_like"/>
    <property type="match status" value="1"/>
</dbReference>
<evidence type="ECO:0000256" key="6">
    <source>
        <dbReference type="SAM" id="Phobius"/>
    </source>
</evidence>
<keyword evidence="3 6" id="KW-0812">Transmembrane</keyword>
<gene>
    <name evidence="8" type="ORF">JOF29_002289</name>
</gene>
<feature type="transmembrane region" description="Helical" evidence="6">
    <location>
        <begin position="80"/>
        <end position="102"/>
    </location>
</feature>
<dbReference type="PROSITE" id="PS50850">
    <property type="entry name" value="MFS"/>
    <property type="match status" value="1"/>
</dbReference>
<feature type="transmembrane region" description="Helical" evidence="6">
    <location>
        <begin position="227"/>
        <end position="249"/>
    </location>
</feature>
<feature type="transmembrane region" description="Helical" evidence="6">
    <location>
        <begin position="314"/>
        <end position="336"/>
    </location>
</feature>
<evidence type="ECO:0000256" key="4">
    <source>
        <dbReference type="ARBA" id="ARBA00022989"/>
    </source>
</evidence>
<keyword evidence="5 6" id="KW-0472">Membrane</keyword>
<keyword evidence="4 6" id="KW-1133">Transmembrane helix</keyword>
<dbReference type="SUPFAM" id="SSF103473">
    <property type="entry name" value="MFS general substrate transporter"/>
    <property type="match status" value="1"/>
</dbReference>
<protein>
    <submittedName>
        <fullName evidence="8">MFS family permease</fullName>
    </submittedName>
</protein>
<feature type="transmembrane region" description="Helical" evidence="6">
    <location>
        <begin position="21"/>
        <end position="41"/>
    </location>
</feature>